<organism evidence="2 3">
    <name type="scientific">Linum trigynum</name>
    <dbReference type="NCBI Taxonomy" id="586398"/>
    <lineage>
        <taxon>Eukaryota</taxon>
        <taxon>Viridiplantae</taxon>
        <taxon>Streptophyta</taxon>
        <taxon>Embryophyta</taxon>
        <taxon>Tracheophyta</taxon>
        <taxon>Spermatophyta</taxon>
        <taxon>Magnoliopsida</taxon>
        <taxon>eudicotyledons</taxon>
        <taxon>Gunneridae</taxon>
        <taxon>Pentapetalae</taxon>
        <taxon>rosids</taxon>
        <taxon>fabids</taxon>
        <taxon>Malpighiales</taxon>
        <taxon>Linaceae</taxon>
        <taxon>Linum</taxon>
    </lineage>
</organism>
<sequence length="224" mass="25832">MFIVQFWAWEHLPWIAPKVDPDKEWAPDHPLRHEAYGCRWIGETTCDNIGAHKLEEYRRRLDHLWEAELKFDPYPEHIVAHHVHKFPLIPFNGAADGALIDGIDRIHDLARIADPLATGREVGLIRRIANSLLGCMRACSRDRHRYPPVPPVTPRPVTKDVPHVPLPVNRRPNKATRDRTHVPEIKLIEAWMVLTPLEVCQGAGSSTQYEPWSSFHYDPRPIAF</sequence>
<name>A0AAV2EAG0_9ROSI</name>
<accession>A0AAV2EAG0</accession>
<dbReference type="EMBL" id="OZ034817">
    <property type="protein sequence ID" value="CAL1382525.1"/>
    <property type="molecule type" value="Genomic_DNA"/>
</dbReference>
<evidence type="ECO:0000313" key="3">
    <source>
        <dbReference type="Proteomes" id="UP001497516"/>
    </source>
</evidence>
<evidence type="ECO:0000313" key="2">
    <source>
        <dbReference type="EMBL" id="CAL1382525.1"/>
    </source>
</evidence>
<dbReference type="AlphaFoldDB" id="A0AAV2EAG0"/>
<protein>
    <recommendedName>
        <fullName evidence="4">Aminotransferase-like plant mobile domain-containing protein</fullName>
    </recommendedName>
</protein>
<feature type="region of interest" description="Disordered" evidence="1">
    <location>
        <begin position="146"/>
        <end position="178"/>
    </location>
</feature>
<proteinExistence type="predicted"/>
<evidence type="ECO:0008006" key="4">
    <source>
        <dbReference type="Google" id="ProtNLM"/>
    </source>
</evidence>
<dbReference type="Proteomes" id="UP001497516">
    <property type="component" value="Chromosome 4"/>
</dbReference>
<evidence type="ECO:0000256" key="1">
    <source>
        <dbReference type="SAM" id="MobiDB-lite"/>
    </source>
</evidence>
<gene>
    <name evidence="2" type="ORF">LTRI10_LOCUS23844</name>
</gene>
<keyword evidence="3" id="KW-1185">Reference proteome</keyword>
<reference evidence="2 3" key="1">
    <citation type="submission" date="2024-04" db="EMBL/GenBank/DDBJ databases">
        <authorList>
            <person name="Fracassetti M."/>
        </authorList>
    </citation>
    <scope>NUCLEOTIDE SEQUENCE [LARGE SCALE GENOMIC DNA]</scope>
</reference>